<organism evidence="1 2">
    <name type="scientific">Araneus ventricosus</name>
    <name type="common">Orbweaver spider</name>
    <name type="synonym">Epeira ventricosa</name>
    <dbReference type="NCBI Taxonomy" id="182803"/>
    <lineage>
        <taxon>Eukaryota</taxon>
        <taxon>Metazoa</taxon>
        <taxon>Ecdysozoa</taxon>
        <taxon>Arthropoda</taxon>
        <taxon>Chelicerata</taxon>
        <taxon>Arachnida</taxon>
        <taxon>Araneae</taxon>
        <taxon>Araneomorphae</taxon>
        <taxon>Entelegynae</taxon>
        <taxon>Araneoidea</taxon>
        <taxon>Araneidae</taxon>
        <taxon>Araneus</taxon>
    </lineage>
</organism>
<sequence>MWDNVRRACSIYPEKRISCLRKNGQEVRNTSEMVDVLAEAFASICSASNSGGLARLPACPMASGPLKQKTIWAPRKCGREKKDLFLYTEHRVVEYRPKTHTQLQLPIGTVLRSLSSPLPLTFRSFTDVSPERCSHRTNLQAIGTA</sequence>
<dbReference type="AlphaFoldDB" id="A0A4Y2AI79"/>
<proteinExistence type="predicted"/>
<keyword evidence="2" id="KW-1185">Reference proteome</keyword>
<evidence type="ECO:0000313" key="1">
    <source>
        <dbReference type="EMBL" id="GBL79327.1"/>
    </source>
</evidence>
<dbReference type="EMBL" id="BGPR01000018">
    <property type="protein sequence ID" value="GBL79327.1"/>
    <property type="molecule type" value="Genomic_DNA"/>
</dbReference>
<dbReference type="Proteomes" id="UP000499080">
    <property type="component" value="Unassembled WGS sequence"/>
</dbReference>
<protein>
    <submittedName>
        <fullName evidence="1">Uncharacterized protein</fullName>
    </submittedName>
</protein>
<evidence type="ECO:0000313" key="2">
    <source>
        <dbReference type="Proteomes" id="UP000499080"/>
    </source>
</evidence>
<accession>A0A4Y2AI79</accession>
<comment type="caution">
    <text evidence="1">The sequence shown here is derived from an EMBL/GenBank/DDBJ whole genome shotgun (WGS) entry which is preliminary data.</text>
</comment>
<reference evidence="1 2" key="1">
    <citation type="journal article" date="2019" name="Sci. Rep.">
        <title>Orb-weaving spider Araneus ventricosus genome elucidates the spidroin gene catalogue.</title>
        <authorList>
            <person name="Kono N."/>
            <person name="Nakamura H."/>
            <person name="Ohtoshi R."/>
            <person name="Moran D.A.P."/>
            <person name="Shinohara A."/>
            <person name="Yoshida Y."/>
            <person name="Fujiwara M."/>
            <person name="Mori M."/>
            <person name="Tomita M."/>
            <person name="Arakawa K."/>
        </authorList>
    </citation>
    <scope>NUCLEOTIDE SEQUENCE [LARGE SCALE GENOMIC DNA]</scope>
</reference>
<name>A0A4Y2AI79_ARAVE</name>
<gene>
    <name evidence="1" type="ORF">AVEN_92531_1</name>
</gene>